<evidence type="ECO:0000313" key="2">
    <source>
        <dbReference type="Proteomes" id="UP001234297"/>
    </source>
</evidence>
<dbReference type="Proteomes" id="UP001234297">
    <property type="component" value="Chromosome 12"/>
</dbReference>
<gene>
    <name evidence="1" type="ORF">MRB53_035058</name>
</gene>
<dbReference type="EMBL" id="CM056820">
    <property type="protein sequence ID" value="KAJ8615686.1"/>
    <property type="molecule type" value="Genomic_DNA"/>
</dbReference>
<keyword evidence="2" id="KW-1185">Reference proteome</keyword>
<name>A0ACC2K3J1_PERAE</name>
<reference evidence="1 2" key="1">
    <citation type="journal article" date="2022" name="Hortic Res">
        <title>A haplotype resolved chromosomal level avocado genome allows analysis of novel avocado genes.</title>
        <authorList>
            <person name="Nath O."/>
            <person name="Fletcher S.J."/>
            <person name="Hayward A."/>
            <person name="Shaw L.M."/>
            <person name="Masouleh A.K."/>
            <person name="Furtado A."/>
            <person name="Henry R.J."/>
            <person name="Mitter N."/>
        </authorList>
    </citation>
    <scope>NUCLEOTIDE SEQUENCE [LARGE SCALE GENOMIC DNA]</scope>
    <source>
        <strain evidence="2">cv. Hass</strain>
    </source>
</reference>
<organism evidence="1 2">
    <name type="scientific">Persea americana</name>
    <name type="common">Avocado</name>
    <dbReference type="NCBI Taxonomy" id="3435"/>
    <lineage>
        <taxon>Eukaryota</taxon>
        <taxon>Viridiplantae</taxon>
        <taxon>Streptophyta</taxon>
        <taxon>Embryophyta</taxon>
        <taxon>Tracheophyta</taxon>
        <taxon>Spermatophyta</taxon>
        <taxon>Magnoliopsida</taxon>
        <taxon>Magnoliidae</taxon>
        <taxon>Laurales</taxon>
        <taxon>Lauraceae</taxon>
        <taxon>Persea</taxon>
    </lineage>
</organism>
<proteinExistence type="predicted"/>
<sequence>MDSSSLPETPQWNIERPFLTGRFHQEFKHSAAQIAGTKGISSDSFRVVGATTTSTSTMGAMTHSSSSGSHCANCGGESHKAEGKERTSKQGITCSSIDLVQAKEEDFNYQSLLGTLREKIDHKKA</sequence>
<comment type="caution">
    <text evidence="1">The sequence shown here is derived from an EMBL/GenBank/DDBJ whole genome shotgun (WGS) entry which is preliminary data.</text>
</comment>
<accession>A0ACC2K3J1</accession>
<evidence type="ECO:0000313" key="1">
    <source>
        <dbReference type="EMBL" id="KAJ8615686.1"/>
    </source>
</evidence>
<protein>
    <submittedName>
        <fullName evidence="1">Uncharacterized protein</fullName>
    </submittedName>
</protein>